<accession>H2XVK8</accession>
<dbReference type="Proteomes" id="UP000008144">
    <property type="component" value="Chromosome 6"/>
</dbReference>
<evidence type="ECO:0000313" key="1">
    <source>
        <dbReference type="Ensembl" id="ENSCINP00000033692.1"/>
    </source>
</evidence>
<evidence type="ECO:0000313" key="2">
    <source>
        <dbReference type="Proteomes" id="UP000008144"/>
    </source>
</evidence>
<reference evidence="2" key="1">
    <citation type="journal article" date="2002" name="Science">
        <title>The draft genome of Ciona intestinalis: insights into chordate and vertebrate origins.</title>
        <authorList>
            <person name="Dehal P."/>
            <person name="Satou Y."/>
            <person name="Campbell R.K."/>
            <person name="Chapman J."/>
            <person name="Degnan B."/>
            <person name="De Tomaso A."/>
            <person name="Davidson B."/>
            <person name="Di Gregorio A."/>
            <person name="Gelpke M."/>
            <person name="Goodstein D.M."/>
            <person name="Harafuji N."/>
            <person name="Hastings K.E."/>
            <person name="Ho I."/>
            <person name="Hotta K."/>
            <person name="Huang W."/>
            <person name="Kawashima T."/>
            <person name="Lemaire P."/>
            <person name="Martinez D."/>
            <person name="Meinertzhagen I.A."/>
            <person name="Necula S."/>
            <person name="Nonaka M."/>
            <person name="Putnam N."/>
            <person name="Rash S."/>
            <person name="Saiga H."/>
            <person name="Satake M."/>
            <person name="Terry A."/>
            <person name="Yamada L."/>
            <person name="Wang H.G."/>
            <person name="Awazu S."/>
            <person name="Azumi K."/>
            <person name="Boore J."/>
            <person name="Branno M."/>
            <person name="Chin-Bow S."/>
            <person name="DeSantis R."/>
            <person name="Doyle S."/>
            <person name="Francino P."/>
            <person name="Keys D.N."/>
            <person name="Haga S."/>
            <person name="Hayashi H."/>
            <person name="Hino K."/>
            <person name="Imai K.S."/>
            <person name="Inaba K."/>
            <person name="Kano S."/>
            <person name="Kobayashi K."/>
            <person name="Kobayashi M."/>
            <person name="Lee B.I."/>
            <person name="Makabe K.W."/>
            <person name="Manohar C."/>
            <person name="Matassi G."/>
            <person name="Medina M."/>
            <person name="Mochizuki Y."/>
            <person name="Mount S."/>
            <person name="Morishita T."/>
            <person name="Miura S."/>
            <person name="Nakayama A."/>
            <person name="Nishizaka S."/>
            <person name="Nomoto H."/>
            <person name="Ohta F."/>
            <person name="Oishi K."/>
            <person name="Rigoutsos I."/>
            <person name="Sano M."/>
            <person name="Sasaki A."/>
            <person name="Sasakura Y."/>
            <person name="Shoguchi E."/>
            <person name="Shin-i T."/>
            <person name="Spagnuolo A."/>
            <person name="Stainier D."/>
            <person name="Suzuki M.M."/>
            <person name="Tassy O."/>
            <person name="Takatori N."/>
            <person name="Tokuoka M."/>
            <person name="Yagi K."/>
            <person name="Yoshizaki F."/>
            <person name="Wada S."/>
            <person name="Zhang C."/>
            <person name="Hyatt P.D."/>
            <person name="Larimer F."/>
            <person name="Detter C."/>
            <person name="Doggett N."/>
            <person name="Glavina T."/>
            <person name="Hawkins T."/>
            <person name="Richardson P."/>
            <person name="Lucas S."/>
            <person name="Kohara Y."/>
            <person name="Levine M."/>
            <person name="Satoh N."/>
            <person name="Rokhsar D.S."/>
        </authorList>
    </citation>
    <scope>NUCLEOTIDE SEQUENCE [LARGE SCALE GENOMIC DNA]</scope>
</reference>
<protein>
    <submittedName>
        <fullName evidence="1">Uncharacterized protein</fullName>
    </submittedName>
</protein>
<reference evidence="1" key="3">
    <citation type="submission" date="2025-08" db="UniProtKB">
        <authorList>
            <consortium name="Ensembl"/>
        </authorList>
    </citation>
    <scope>IDENTIFICATION</scope>
</reference>
<dbReference type="HOGENOM" id="CLU_3019448_0_0_1"/>
<reference evidence="1" key="2">
    <citation type="journal article" date="2008" name="Genome Biol.">
        <title>Improved genome assembly and evidence-based global gene model set for the chordate Ciona intestinalis: new insight into intron and operon populations.</title>
        <authorList>
            <person name="Satou Y."/>
            <person name="Mineta K."/>
            <person name="Ogasawara M."/>
            <person name="Sasakura Y."/>
            <person name="Shoguchi E."/>
            <person name="Ueno K."/>
            <person name="Yamada L."/>
            <person name="Matsumoto J."/>
            <person name="Wasserscheid J."/>
            <person name="Dewar K."/>
            <person name="Wiley G.B."/>
            <person name="Macmil S.L."/>
            <person name="Roe B.A."/>
            <person name="Zeller R.W."/>
            <person name="Hastings K.E."/>
            <person name="Lemaire P."/>
            <person name="Lindquist E."/>
            <person name="Endo T."/>
            <person name="Hotta K."/>
            <person name="Inaba K."/>
        </authorList>
    </citation>
    <scope>NUCLEOTIDE SEQUENCE [LARGE SCALE GENOMIC DNA]</scope>
    <source>
        <strain evidence="1">wild type</strain>
    </source>
</reference>
<keyword evidence="2" id="KW-1185">Reference proteome</keyword>
<dbReference type="AlphaFoldDB" id="H2XVK8"/>
<proteinExistence type="predicted"/>
<organism evidence="1 2">
    <name type="scientific">Ciona intestinalis</name>
    <name type="common">Transparent sea squirt</name>
    <name type="synonym">Ascidia intestinalis</name>
    <dbReference type="NCBI Taxonomy" id="7719"/>
    <lineage>
        <taxon>Eukaryota</taxon>
        <taxon>Metazoa</taxon>
        <taxon>Chordata</taxon>
        <taxon>Tunicata</taxon>
        <taxon>Ascidiacea</taxon>
        <taxon>Phlebobranchia</taxon>
        <taxon>Cionidae</taxon>
        <taxon>Ciona</taxon>
    </lineage>
</organism>
<sequence length="56" mass="6027">IAPCCYFTGTQVLLVWVYKPLFQTYDVDFLLTGVGPRACTLGVKAPFAVVAETGAD</sequence>
<reference evidence="1" key="4">
    <citation type="submission" date="2025-09" db="UniProtKB">
        <authorList>
            <consortium name="Ensembl"/>
        </authorList>
    </citation>
    <scope>IDENTIFICATION</scope>
</reference>
<name>H2XVK8_CIOIN</name>
<dbReference type="InParanoid" id="H2XVK8"/>
<dbReference type="EMBL" id="EAAA01002282">
    <property type="status" value="NOT_ANNOTATED_CDS"/>
    <property type="molecule type" value="Genomic_DNA"/>
</dbReference>
<dbReference type="Ensembl" id="ENSCINT00000036607.1">
    <property type="protein sequence ID" value="ENSCINP00000033692.1"/>
    <property type="gene ID" value="ENSCING00000022912.1"/>
</dbReference>